<feature type="transmembrane region" description="Helical" evidence="7">
    <location>
        <begin position="165"/>
        <end position="187"/>
    </location>
</feature>
<sequence>MTPLLTGAVGHLAGLVPLLLPSWMDPEVLLRGFGPYALWGVAFIIFAECGLFAILPGDSLLFTVGIFTGAGIIPHSMFFVCAVLTVCAIAGNACGYGIGRAVGPPLFRERRGLAGRIFHPKYVAKTHDFYERYGNRALILARFVPIIRTFVTFTAGVGRMDFRKFMLFTGIGGLIWAPGVTILGFYLGRIAFIREHIDAMLVLIVLVSLIPMAVEVVLARRRRGRESAPATLA</sequence>
<dbReference type="InterPro" id="IPR032818">
    <property type="entry name" value="DedA-like"/>
</dbReference>
<gene>
    <name evidence="9" type="ORF">FHX74_000002</name>
</gene>
<organism evidence="9 10">
    <name type="scientific">Microlunatus kandeliicorticis</name>
    <dbReference type="NCBI Taxonomy" id="1759536"/>
    <lineage>
        <taxon>Bacteria</taxon>
        <taxon>Bacillati</taxon>
        <taxon>Actinomycetota</taxon>
        <taxon>Actinomycetes</taxon>
        <taxon>Propionibacteriales</taxon>
        <taxon>Propionibacteriaceae</taxon>
        <taxon>Microlunatus</taxon>
    </lineage>
</organism>
<keyword evidence="6 7" id="KW-0472">Membrane</keyword>
<evidence type="ECO:0000313" key="10">
    <source>
        <dbReference type="Proteomes" id="UP000523079"/>
    </source>
</evidence>
<evidence type="ECO:0000256" key="4">
    <source>
        <dbReference type="ARBA" id="ARBA00022692"/>
    </source>
</evidence>
<accession>A0A7W3INN4</accession>
<comment type="caution">
    <text evidence="9">The sequence shown here is derived from an EMBL/GenBank/DDBJ whole genome shotgun (WGS) entry which is preliminary data.</text>
</comment>
<dbReference type="Pfam" id="PF09335">
    <property type="entry name" value="VTT_dom"/>
    <property type="match status" value="1"/>
</dbReference>
<protein>
    <submittedName>
        <fullName evidence="9">Membrane-associated protein</fullName>
    </submittedName>
</protein>
<evidence type="ECO:0000256" key="3">
    <source>
        <dbReference type="ARBA" id="ARBA00022475"/>
    </source>
</evidence>
<comment type="similarity">
    <text evidence="2 7">Belongs to the DedA family.</text>
</comment>
<keyword evidence="10" id="KW-1185">Reference proteome</keyword>
<name>A0A7W3INN4_9ACTN</name>
<evidence type="ECO:0000256" key="6">
    <source>
        <dbReference type="ARBA" id="ARBA00023136"/>
    </source>
</evidence>
<reference evidence="9 10" key="1">
    <citation type="submission" date="2020-07" db="EMBL/GenBank/DDBJ databases">
        <title>Sequencing the genomes of 1000 actinobacteria strains.</title>
        <authorList>
            <person name="Klenk H.-P."/>
        </authorList>
    </citation>
    <scope>NUCLEOTIDE SEQUENCE [LARGE SCALE GENOMIC DNA]</scope>
    <source>
        <strain evidence="9 10">DSM 100723</strain>
    </source>
</reference>
<dbReference type="InterPro" id="IPR032816">
    <property type="entry name" value="VTT_dom"/>
</dbReference>
<keyword evidence="5 7" id="KW-1133">Transmembrane helix</keyword>
<dbReference type="PANTHER" id="PTHR30353:SF0">
    <property type="entry name" value="TRANSMEMBRANE PROTEIN"/>
    <property type="match status" value="1"/>
</dbReference>
<feature type="transmembrane region" description="Helical" evidence="7">
    <location>
        <begin position="199"/>
        <end position="218"/>
    </location>
</feature>
<dbReference type="PANTHER" id="PTHR30353">
    <property type="entry name" value="INNER MEMBRANE PROTEIN DEDA-RELATED"/>
    <property type="match status" value="1"/>
</dbReference>
<feature type="domain" description="VTT" evidence="8">
    <location>
        <begin position="55"/>
        <end position="184"/>
    </location>
</feature>
<evidence type="ECO:0000256" key="7">
    <source>
        <dbReference type="RuleBase" id="RU367016"/>
    </source>
</evidence>
<comment type="subcellular location">
    <subcellularLocation>
        <location evidence="1 7">Cell membrane</location>
        <topology evidence="1 7">Multi-pass membrane protein</topology>
    </subcellularLocation>
</comment>
<evidence type="ECO:0000256" key="2">
    <source>
        <dbReference type="ARBA" id="ARBA00010792"/>
    </source>
</evidence>
<dbReference type="RefSeq" id="WP_182558071.1">
    <property type="nucleotide sequence ID" value="NZ_JACGWT010000001.1"/>
</dbReference>
<evidence type="ECO:0000256" key="5">
    <source>
        <dbReference type="ARBA" id="ARBA00022989"/>
    </source>
</evidence>
<evidence type="ECO:0000313" key="9">
    <source>
        <dbReference type="EMBL" id="MBA8792408.1"/>
    </source>
</evidence>
<feature type="transmembrane region" description="Helical" evidence="7">
    <location>
        <begin position="37"/>
        <end position="55"/>
    </location>
</feature>
<keyword evidence="4 7" id="KW-0812">Transmembrane</keyword>
<evidence type="ECO:0000259" key="8">
    <source>
        <dbReference type="Pfam" id="PF09335"/>
    </source>
</evidence>
<evidence type="ECO:0000256" key="1">
    <source>
        <dbReference type="ARBA" id="ARBA00004651"/>
    </source>
</evidence>
<dbReference type="Proteomes" id="UP000523079">
    <property type="component" value="Unassembled WGS sequence"/>
</dbReference>
<dbReference type="EMBL" id="JACGWT010000001">
    <property type="protein sequence ID" value="MBA8792408.1"/>
    <property type="molecule type" value="Genomic_DNA"/>
</dbReference>
<feature type="transmembrane region" description="Helical" evidence="7">
    <location>
        <begin position="76"/>
        <end position="98"/>
    </location>
</feature>
<dbReference type="GO" id="GO:0005886">
    <property type="term" value="C:plasma membrane"/>
    <property type="evidence" value="ECO:0007669"/>
    <property type="project" value="UniProtKB-SubCell"/>
</dbReference>
<dbReference type="AlphaFoldDB" id="A0A7W3INN4"/>
<keyword evidence="3 7" id="KW-1003">Cell membrane</keyword>
<proteinExistence type="inferred from homology"/>